<dbReference type="InterPro" id="IPR003675">
    <property type="entry name" value="Rce1/LyrA-like_dom"/>
</dbReference>
<gene>
    <name evidence="3" type="ORF">AAA081_07245</name>
</gene>
<feature type="domain" description="CAAX prenyl protease 2/Lysostaphin resistance protein A-like" evidence="2">
    <location>
        <begin position="123"/>
        <end position="206"/>
    </location>
</feature>
<protein>
    <submittedName>
        <fullName evidence="3">Type II CAAX endopeptidase family protein</fullName>
    </submittedName>
</protein>
<dbReference type="RefSeq" id="WP_349054395.1">
    <property type="nucleotide sequence ID" value="NZ_JBBNPS010000022.1"/>
</dbReference>
<dbReference type="EMBL" id="JBBNPS010000022">
    <property type="protein sequence ID" value="MEQ3354082.1"/>
    <property type="molecule type" value="Genomic_DNA"/>
</dbReference>
<comment type="caution">
    <text evidence="3">The sequence shown here is derived from an EMBL/GenBank/DDBJ whole genome shotgun (WGS) entry which is preliminary data.</text>
</comment>
<evidence type="ECO:0000259" key="2">
    <source>
        <dbReference type="Pfam" id="PF02517"/>
    </source>
</evidence>
<accession>A0ABV1JA46</accession>
<keyword evidence="4" id="KW-1185">Reference proteome</keyword>
<dbReference type="Proteomes" id="UP001481872">
    <property type="component" value="Unassembled WGS sequence"/>
</dbReference>
<keyword evidence="1" id="KW-1133">Transmembrane helix</keyword>
<dbReference type="PANTHER" id="PTHR43592">
    <property type="entry name" value="CAAX AMINO TERMINAL PROTEASE"/>
    <property type="match status" value="1"/>
</dbReference>
<proteinExistence type="predicted"/>
<sequence length="291" mass="32293">MGRITETNPTSTPTKINFIGLLYWCVPAAILFLLLGPLFSKRDPFFGIVLTEAVAIFLPAIYFRGRYGGKKHGGMALGEAALLTVAVFPIILVINGIFLDALSRIYLLENQNLDLLRGNVGLFKQILTMALAPAIMEEFFFRGVLCEQFSRRSPRGAVILSAELFAIFHFELQNSLAPFLFGLVLGYIYLYGGLKACIFSHFLYNLSSILFIHFFNERWIASFSKAGLVLRLGGIKNATTVMLLVAGAVGVALILRASIKRPLPRGQKAVRRKEWIPIAMLAAVYMIQLLV</sequence>
<feature type="transmembrane region" description="Helical" evidence="1">
    <location>
        <begin position="235"/>
        <end position="255"/>
    </location>
</feature>
<name>A0ABV1JA46_9FIRM</name>
<keyword evidence="1" id="KW-0812">Transmembrane</keyword>
<feature type="transmembrane region" description="Helical" evidence="1">
    <location>
        <begin position="21"/>
        <end position="39"/>
    </location>
</feature>
<keyword evidence="1" id="KW-0472">Membrane</keyword>
<dbReference type="Pfam" id="PF02517">
    <property type="entry name" value="Rce1-like"/>
    <property type="match status" value="1"/>
</dbReference>
<reference evidence="3 4" key="1">
    <citation type="submission" date="2024-04" db="EMBL/GenBank/DDBJ databases">
        <title>Human intestinal bacterial collection.</title>
        <authorList>
            <person name="Pauvert C."/>
            <person name="Hitch T.C.A."/>
            <person name="Clavel T."/>
        </authorList>
    </citation>
    <scope>NUCLEOTIDE SEQUENCE [LARGE SCALE GENOMIC DNA]</scope>
    <source>
        <strain evidence="3 4">CLA-SR-H026</strain>
    </source>
</reference>
<evidence type="ECO:0000313" key="3">
    <source>
        <dbReference type="EMBL" id="MEQ3354082.1"/>
    </source>
</evidence>
<evidence type="ECO:0000256" key="1">
    <source>
        <dbReference type="SAM" id="Phobius"/>
    </source>
</evidence>
<feature type="transmembrane region" description="Helical" evidence="1">
    <location>
        <begin position="198"/>
        <end position="215"/>
    </location>
</feature>
<feature type="transmembrane region" description="Helical" evidence="1">
    <location>
        <begin position="275"/>
        <end position="290"/>
    </location>
</feature>
<feature type="transmembrane region" description="Helical" evidence="1">
    <location>
        <begin position="75"/>
        <end position="102"/>
    </location>
</feature>
<dbReference type="PANTHER" id="PTHR43592:SF15">
    <property type="entry name" value="CAAX AMINO TERMINAL PROTEASE FAMILY PROTEIN"/>
    <property type="match status" value="1"/>
</dbReference>
<organism evidence="3 4">
    <name type="scientific">Aedoeadaptatus acetigenes</name>
    <dbReference type="NCBI Taxonomy" id="2981723"/>
    <lineage>
        <taxon>Bacteria</taxon>
        <taxon>Bacillati</taxon>
        <taxon>Bacillota</taxon>
        <taxon>Tissierellia</taxon>
        <taxon>Tissierellales</taxon>
        <taxon>Peptoniphilaceae</taxon>
        <taxon>Aedoeadaptatus</taxon>
    </lineage>
</organism>
<evidence type="ECO:0000313" key="4">
    <source>
        <dbReference type="Proteomes" id="UP001481872"/>
    </source>
</evidence>
<feature type="transmembrane region" description="Helical" evidence="1">
    <location>
        <begin position="176"/>
        <end position="191"/>
    </location>
</feature>
<feature type="transmembrane region" description="Helical" evidence="1">
    <location>
        <begin position="45"/>
        <end position="63"/>
    </location>
</feature>